<keyword evidence="3" id="KW-0378">Hydrolase</keyword>
<evidence type="ECO:0000256" key="3">
    <source>
        <dbReference type="ARBA" id="ARBA00022801"/>
    </source>
</evidence>
<evidence type="ECO:0000313" key="6">
    <source>
        <dbReference type="EMBL" id="SNS14040.1"/>
    </source>
</evidence>
<dbReference type="AlphaFoldDB" id="A0A239C1M8"/>
<dbReference type="InterPro" id="IPR000064">
    <property type="entry name" value="NLP_P60_dom"/>
</dbReference>
<dbReference type="PANTHER" id="PTHR47053">
    <property type="entry name" value="MUREIN DD-ENDOPEPTIDASE MEPH-RELATED"/>
    <property type="match status" value="1"/>
</dbReference>
<reference evidence="6 7" key="1">
    <citation type="submission" date="2017-06" db="EMBL/GenBank/DDBJ databases">
        <authorList>
            <person name="Kim H.J."/>
            <person name="Triplett B.A."/>
        </authorList>
    </citation>
    <scope>NUCLEOTIDE SEQUENCE [LARGE SCALE GENOMIC DNA]</scope>
    <source>
        <strain evidence="6 7">DSM 13116</strain>
    </source>
</reference>
<dbReference type="PROSITE" id="PS51935">
    <property type="entry name" value="NLPC_P60"/>
    <property type="match status" value="1"/>
</dbReference>
<evidence type="ECO:0000256" key="4">
    <source>
        <dbReference type="ARBA" id="ARBA00022807"/>
    </source>
</evidence>
<keyword evidence="7" id="KW-1185">Reference proteome</keyword>
<gene>
    <name evidence="6" type="ORF">SAMN04488503_2899</name>
</gene>
<evidence type="ECO:0000256" key="1">
    <source>
        <dbReference type="ARBA" id="ARBA00007074"/>
    </source>
</evidence>
<dbReference type="EMBL" id="FZOC01000007">
    <property type="protein sequence ID" value="SNS14040.1"/>
    <property type="molecule type" value="Genomic_DNA"/>
</dbReference>
<feature type="domain" description="NlpC/P60" evidence="5">
    <location>
        <begin position="139"/>
        <end position="262"/>
    </location>
</feature>
<name>A0A239C1M8_9BACT</name>
<dbReference type="PANTHER" id="PTHR47053:SF1">
    <property type="entry name" value="MUREIN DD-ENDOPEPTIDASE MEPH-RELATED"/>
    <property type="match status" value="1"/>
</dbReference>
<dbReference type="GO" id="GO:0006508">
    <property type="term" value="P:proteolysis"/>
    <property type="evidence" value="ECO:0007669"/>
    <property type="project" value="UniProtKB-KW"/>
</dbReference>
<dbReference type="GO" id="GO:0008234">
    <property type="term" value="F:cysteine-type peptidase activity"/>
    <property type="evidence" value="ECO:0007669"/>
    <property type="project" value="UniProtKB-KW"/>
</dbReference>
<dbReference type="Gene3D" id="3.90.1720.10">
    <property type="entry name" value="endopeptidase domain like (from Nostoc punctiforme)"/>
    <property type="match status" value="1"/>
</dbReference>
<dbReference type="RefSeq" id="WP_089275103.1">
    <property type="nucleotide sequence ID" value="NZ_FZOC01000007.1"/>
</dbReference>
<comment type="similarity">
    <text evidence="1">Belongs to the peptidase C40 family.</text>
</comment>
<proteinExistence type="inferred from homology"/>
<protein>
    <submittedName>
        <fullName evidence="6">NlpC/P60 family protein</fullName>
    </submittedName>
</protein>
<evidence type="ECO:0000259" key="5">
    <source>
        <dbReference type="PROSITE" id="PS51935"/>
    </source>
</evidence>
<evidence type="ECO:0000256" key="2">
    <source>
        <dbReference type="ARBA" id="ARBA00022670"/>
    </source>
</evidence>
<keyword evidence="4" id="KW-0788">Thiol protease</keyword>
<sequence length="263" mass="28862">MTADIGGRTARTPKALSRARLAARIPLVLCCALFMAACAPSGMSVRALRGEPDPILAENSGLLSEQNLPGGERLPMAVLDELPGPLPGKPPLAPPGRPGTLRLPGLAEAPPKATDIPEFPTLEDLEVEARLERLAKLPPSLGLDIVRTGLTQKGRRYRRAGTSPATGFDCSGFTQWTFRQHGVTLPRTAREQYQEGVRVNRDELRAGDLVFYKINRRGRWHVGIYMEDGVFVHSPRPGRGISEASMSDGYWARRYLGARRYTR</sequence>
<accession>A0A239C1M8</accession>
<dbReference type="Pfam" id="PF00877">
    <property type="entry name" value="NLPC_P60"/>
    <property type="match status" value="1"/>
</dbReference>
<dbReference type="OrthoDB" id="9807055at2"/>
<dbReference type="InterPro" id="IPR038765">
    <property type="entry name" value="Papain-like_cys_pep_sf"/>
</dbReference>
<dbReference type="Proteomes" id="UP000198324">
    <property type="component" value="Unassembled WGS sequence"/>
</dbReference>
<organism evidence="6 7">
    <name type="scientific">Humidesulfovibrio mexicanus</name>
    <dbReference type="NCBI Taxonomy" id="147047"/>
    <lineage>
        <taxon>Bacteria</taxon>
        <taxon>Pseudomonadati</taxon>
        <taxon>Thermodesulfobacteriota</taxon>
        <taxon>Desulfovibrionia</taxon>
        <taxon>Desulfovibrionales</taxon>
        <taxon>Desulfovibrionaceae</taxon>
        <taxon>Humidesulfovibrio</taxon>
    </lineage>
</organism>
<keyword evidence="2" id="KW-0645">Protease</keyword>
<dbReference type="InterPro" id="IPR051202">
    <property type="entry name" value="Peptidase_C40"/>
</dbReference>
<dbReference type="SUPFAM" id="SSF54001">
    <property type="entry name" value="Cysteine proteinases"/>
    <property type="match status" value="1"/>
</dbReference>
<evidence type="ECO:0000313" key="7">
    <source>
        <dbReference type="Proteomes" id="UP000198324"/>
    </source>
</evidence>